<keyword evidence="2" id="KW-1185">Reference proteome</keyword>
<dbReference type="AlphaFoldDB" id="A0A225UG46"/>
<dbReference type="PANTHER" id="PTHR47718:SF3">
    <property type="entry name" value="PROTEIN FAR1-RELATED SEQUENCE 5-LIKE"/>
    <property type="match status" value="1"/>
</dbReference>
<accession>A0A225UG46</accession>
<protein>
    <recommendedName>
        <fullName evidence="3">FAR1 domain-containing protein</fullName>
    </recommendedName>
</protein>
<evidence type="ECO:0008006" key="3">
    <source>
        <dbReference type="Google" id="ProtNLM"/>
    </source>
</evidence>
<dbReference type="OrthoDB" id="93417at2759"/>
<dbReference type="Proteomes" id="UP000198211">
    <property type="component" value="Unassembled WGS sequence"/>
</dbReference>
<dbReference type="EMBL" id="NBNE01018954">
    <property type="protein sequence ID" value="OWY92022.1"/>
    <property type="molecule type" value="Genomic_DNA"/>
</dbReference>
<sequence length="278" mass="31973">MQNHAEALNYPDDYTKEVSQLYTIEPPPQGVHPSVDAAIDAIHKWTQSRRYDVSRQKIERNNDNEIRSVLFACDRSGNPKNTRRIREEDRVRTLRVSKRMGCPMRIKIVAIDRNNTTGAWKIVYTPDGNRTHNHPPSLDVRVNTRHRQRSVQQNCGQAISSANELVALQTEAGIPVSRIYSTLLLLAKTNSLAIPKDITNAKDVWRREMLATDTAIEVLFRQLNDHGFRYKYEIESDSNPRLMYLMWAHPQTLELSCHYMVSLCWTADTRLISTTGPC</sequence>
<proteinExistence type="predicted"/>
<comment type="caution">
    <text evidence="1">The sequence shown here is derived from an EMBL/GenBank/DDBJ whole genome shotgun (WGS) entry which is preliminary data.</text>
</comment>
<gene>
    <name evidence="1" type="ORF">PHMEG_00039138</name>
</gene>
<evidence type="ECO:0000313" key="2">
    <source>
        <dbReference type="Proteomes" id="UP000198211"/>
    </source>
</evidence>
<evidence type="ECO:0000313" key="1">
    <source>
        <dbReference type="EMBL" id="OWY92022.1"/>
    </source>
</evidence>
<reference evidence="2" key="1">
    <citation type="submission" date="2017-03" db="EMBL/GenBank/DDBJ databases">
        <title>Phytopthora megakarya and P. palmivora, two closely related causual agents of cacao black pod achieved similar genome size and gene model numbers by different mechanisms.</title>
        <authorList>
            <person name="Ali S."/>
            <person name="Shao J."/>
            <person name="Larry D.J."/>
            <person name="Kronmiller B."/>
            <person name="Shen D."/>
            <person name="Strem M.D."/>
            <person name="Melnick R.L."/>
            <person name="Guiltinan M.J."/>
            <person name="Tyler B.M."/>
            <person name="Meinhardt L.W."/>
            <person name="Bailey B.A."/>
        </authorList>
    </citation>
    <scope>NUCLEOTIDE SEQUENCE [LARGE SCALE GENOMIC DNA]</scope>
    <source>
        <strain evidence="2">zdho120</strain>
    </source>
</reference>
<organism evidence="1 2">
    <name type="scientific">Phytophthora megakarya</name>
    <dbReference type="NCBI Taxonomy" id="4795"/>
    <lineage>
        <taxon>Eukaryota</taxon>
        <taxon>Sar</taxon>
        <taxon>Stramenopiles</taxon>
        <taxon>Oomycota</taxon>
        <taxon>Peronosporomycetes</taxon>
        <taxon>Peronosporales</taxon>
        <taxon>Peronosporaceae</taxon>
        <taxon>Phytophthora</taxon>
    </lineage>
</organism>
<name>A0A225UG46_9STRA</name>
<dbReference type="STRING" id="4795.A0A225UG46"/>
<dbReference type="PANTHER" id="PTHR47718">
    <property type="entry name" value="OS01G0519700 PROTEIN"/>
    <property type="match status" value="1"/>
</dbReference>